<evidence type="ECO:0000256" key="2">
    <source>
        <dbReference type="SAM" id="Phobius"/>
    </source>
</evidence>
<keyword evidence="2" id="KW-1133">Transmembrane helix</keyword>
<evidence type="ECO:0000313" key="4">
    <source>
        <dbReference type="Proteomes" id="UP000606974"/>
    </source>
</evidence>
<dbReference type="OrthoDB" id="3789824at2759"/>
<proteinExistence type="predicted"/>
<protein>
    <submittedName>
        <fullName evidence="3">Uncharacterized protein</fullName>
    </submittedName>
</protein>
<sequence length="331" mass="37353">MASNSTNPCPKHEVINSEWNDSENWCYNSLGLTGFYDLIADKGDDTTCYTNCSQICTDPKFLLSDYGTIGGCLNWDTFSRNNLIVASSHEEVNRAHLIAIDLLNSCMQAYCDTEDDNLGGFPYKNISLPDNQSQSTMWPFETSSGACDVIRTVNSDLGGPGVLVSYYLEINLAWLIAISFFLIRWSNSYKSWLRKLSIEDNTSSRSIELEHNLPLNPASLEYRELPNRPSQDHPSSERKGLPEETNTRSAIMKDVLAEFQESQCYFILATHTAAFVAIARGNLFGATSFRQASANCYFILVMAEVSTIVVRTAIWNVEKYEANYYREARFR</sequence>
<dbReference type="Proteomes" id="UP000606974">
    <property type="component" value="Unassembled WGS sequence"/>
</dbReference>
<keyword evidence="2" id="KW-0812">Transmembrane</keyword>
<evidence type="ECO:0000256" key="1">
    <source>
        <dbReference type="SAM" id="MobiDB-lite"/>
    </source>
</evidence>
<organism evidence="3 4">
    <name type="scientific">Endocarpon pusillum</name>
    <dbReference type="NCBI Taxonomy" id="364733"/>
    <lineage>
        <taxon>Eukaryota</taxon>
        <taxon>Fungi</taxon>
        <taxon>Dikarya</taxon>
        <taxon>Ascomycota</taxon>
        <taxon>Pezizomycotina</taxon>
        <taxon>Eurotiomycetes</taxon>
        <taxon>Chaetothyriomycetidae</taxon>
        <taxon>Verrucariales</taxon>
        <taxon>Verrucariaceae</taxon>
        <taxon>Endocarpon</taxon>
    </lineage>
</organism>
<dbReference type="AlphaFoldDB" id="A0A8H7A8W4"/>
<keyword evidence="4" id="KW-1185">Reference proteome</keyword>
<feature type="transmembrane region" description="Helical" evidence="2">
    <location>
        <begin position="164"/>
        <end position="185"/>
    </location>
</feature>
<evidence type="ECO:0000313" key="3">
    <source>
        <dbReference type="EMBL" id="KAF7502792.1"/>
    </source>
</evidence>
<name>A0A8H7A8W4_9EURO</name>
<comment type="caution">
    <text evidence="3">The sequence shown here is derived from an EMBL/GenBank/DDBJ whole genome shotgun (WGS) entry which is preliminary data.</text>
</comment>
<feature type="region of interest" description="Disordered" evidence="1">
    <location>
        <begin position="224"/>
        <end position="244"/>
    </location>
</feature>
<keyword evidence="2" id="KW-0472">Membrane</keyword>
<dbReference type="EMBL" id="JAACFV010000219">
    <property type="protein sequence ID" value="KAF7502792.1"/>
    <property type="molecule type" value="Genomic_DNA"/>
</dbReference>
<accession>A0A8H7A8W4</accession>
<gene>
    <name evidence="3" type="ORF">GJ744_005051</name>
</gene>
<reference evidence="3" key="1">
    <citation type="submission" date="2020-02" db="EMBL/GenBank/DDBJ databases">
        <authorList>
            <person name="Palmer J.M."/>
        </authorList>
    </citation>
    <scope>NUCLEOTIDE SEQUENCE</scope>
    <source>
        <strain evidence="3">EPUS1.4</strain>
        <tissue evidence="3">Thallus</tissue>
    </source>
</reference>